<organism evidence="2 3">
    <name type="scientific">Granulicella cerasi</name>
    <dbReference type="NCBI Taxonomy" id="741063"/>
    <lineage>
        <taxon>Bacteria</taxon>
        <taxon>Pseudomonadati</taxon>
        <taxon>Acidobacteriota</taxon>
        <taxon>Terriglobia</taxon>
        <taxon>Terriglobales</taxon>
        <taxon>Acidobacteriaceae</taxon>
        <taxon>Granulicella</taxon>
    </lineage>
</organism>
<comment type="caution">
    <text evidence="2">The sequence shown here is derived from an EMBL/GenBank/DDBJ whole genome shotgun (WGS) entry which is preliminary data.</text>
</comment>
<accession>A0ABW1ZDG8</accession>
<reference evidence="3" key="1">
    <citation type="journal article" date="2019" name="Int. J. Syst. Evol. Microbiol.">
        <title>The Global Catalogue of Microorganisms (GCM) 10K type strain sequencing project: providing services to taxonomists for standard genome sequencing and annotation.</title>
        <authorList>
            <consortium name="The Broad Institute Genomics Platform"/>
            <consortium name="The Broad Institute Genome Sequencing Center for Infectious Disease"/>
            <person name="Wu L."/>
            <person name="Ma J."/>
        </authorList>
    </citation>
    <scope>NUCLEOTIDE SEQUENCE [LARGE SCALE GENOMIC DNA]</scope>
    <source>
        <strain evidence="3">CGMCC 1.16026</strain>
    </source>
</reference>
<evidence type="ECO:0000256" key="1">
    <source>
        <dbReference type="SAM" id="SignalP"/>
    </source>
</evidence>
<evidence type="ECO:0000313" key="3">
    <source>
        <dbReference type="Proteomes" id="UP001596391"/>
    </source>
</evidence>
<keyword evidence="3" id="KW-1185">Reference proteome</keyword>
<dbReference type="EMBL" id="JBHSWI010000001">
    <property type="protein sequence ID" value="MFC6647457.1"/>
    <property type="molecule type" value="Genomic_DNA"/>
</dbReference>
<sequence length="58" mass="7677">MKKILLCLALMFAFLAPVAQKADAQYYHRRYYRHHYYHRYHHRYYRHHYYHHRCYRCR</sequence>
<feature type="signal peptide" evidence="1">
    <location>
        <begin position="1"/>
        <end position="21"/>
    </location>
</feature>
<dbReference type="RefSeq" id="WP_263370649.1">
    <property type="nucleotide sequence ID" value="NZ_JAGSYD010000002.1"/>
</dbReference>
<feature type="chain" id="PRO_5045653899" evidence="1">
    <location>
        <begin position="22"/>
        <end position="58"/>
    </location>
</feature>
<dbReference type="Proteomes" id="UP001596391">
    <property type="component" value="Unassembled WGS sequence"/>
</dbReference>
<keyword evidence="1" id="KW-0732">Signal</keyword>
<gene>
    <name evidence="2" type="ORF">ACFQBQ_18145</name>
</gene>
<evidence type="ECO:0000313" key="2">
    <source>
        <dbReference type="EMBL" id="MFC6647457.1"/>
    </source>
</evidence>
<proteinExistence type="predicted"/>
<name>A0ABW1ZDG8_9BACT</name>
<protein>
    <submittedName>
        <fullName evidence="2">Uncharacterized protein</fullName>
    </submittedName>
</protein>